<keyword evidence="4" id="KW-1185">Reference proteome</keyword>
<feature type="region of interest" description="Disordered" evidence="1">
    <location>
        <begin position="233"/>
        <end position="263"/>
    </location>
</feature>
<dbReference type="OrthoDB" id="286301at2759"/>
<evidence type="ECO:0000313" key="4">
    <source>
        <dbReference type="Proteomes" id="UP000236333"/>
    </source>
</evidence>
<dbReference type="EMBL" id="PGGS01000005">
    <property type="protein sequence ID" value="PNH12677.1"/>
    <property type="molecule type" value="Genomic_DNA"/>
</dbReference>
<comment type="caution">
    <text evidence="3">The sequence shown here is derived from an EMBL/GenBank/DDBJ whole genome shotgun (WGS) entry which is preliminary data.</text>
</comment>
<sequence>LLAPTDAAFEQLLRQLGNGRKLPVEKLYRLPELPDILQYHILPGLYASGSFYNNTPVWTARGVEVIPFNDPCMTEGAIKLHDNCIDKPTPDNFTCAEQAAFDKCFFPFMTSALAAQWQGGFCQRTCERCSCALGSGVQCATIVAADSFATNGVLHAISRVLFPPPKFSKSDYNASQMVNITAVMKPGTAAPAGAPAPLPGKPAPALVPPAVAGTPTPAPAATASAAFTAAALAAAAQPAPEPVPVPEPEPEPEPEPVAVGQTK</sequence>
<dbReference type="PANTHER" id="PTHR10900">
    <property type="entry name" value="PERIOSTIN-RELATED"/>
    <property type="match status" value="1"/>
</dbReference>
<dbReference type="PROSITE" id="PS50213">
    <property type="entry name" value="FAS1"/>
    <property type="match status" value="1"/>
</dbReference>
<name>A0A2J8AJH9_9CHLO</name>
<organism evidence="3 4">
    <name type="scientific">Tetrabaena socialis</name>
    <dbReference type="NCBI Taxonomy" id="47790"/>
    <lineage>
        <taxon>Eukaryota</taxon>
        <taxon>Viridiplantae</taxon>
        <taxon>Chlorophyta</taxon>
        <taxon>core chlorophytes</taxon>
        <taxon>Chlorophyceae</taxon>
        <taxon>CS clade</taxon>
        <taxon>Chlamydomonadales</taxon>
        <taxon>Tetrabaenaceae</taxon>
        <taxon>Tetrabaena</taxon>
    </lineage>
</organism>
<dbReference type="InterPro" id="IPR000782">
    <property type="entry name" value="FAS1_domain"/>
</dbReference>
<dbReference type="InterPro" id="IPR050904">
    <property type="entry name" value="Adhesion/Biosynth-related"/>
</dbReference>
<evidence type="ECO:0000256" key="1">
    <source>
        <dbReference type="SAM" id="MobiDB-lite"/>
    </source>
</evidence>
<protein>
    <recommendedName>
        <fullName evidence="2">FAS1 domain-containing protein</fullName>
    </recommendedName>
</protein>
<dbReference type="AlphaFoldDB" id="A0A2J8AJH9"/>
<evidence type="ECO:0000259" key="2">
    <source>
        <dbReference type="PROSITE" id="PS50213"/>
    </source>
</evidence>
<dbReference type="Pfam" id="PF02469">
    <property type="entry name" value="Fasciclin"/>
    <property type="match status" value="1"/>
</dbReference>
<dbReference type="GO" id="GO:0005615">
    <property type="term" value="C:extracellular space"/>
    <property type="evidence" value="ECO:0007669"/>
    <property type="project" value="TreeGrafter"/>
</dbReference>
<accession>A0A2J8AJH9</accession>
<dbReference type="SUPFAM" id="SSF82153">
    <property type="entry name" value="FAS1 domain"/>
    <property type="match status" value="1"/>
</dbReference>
<gene>
    <name evidence="3" type="ORF">TSOC_000376</name>
</gene>
<dbReference type="PANTHER" id="PTHR10900:SF77">
    <property type="entry name" value="FI19380P1"/>
    <property type="match status" value="1"/>
</dbReference>
<dbReference type="SMART" id="SM00554">
    <property type="entry name" value="FAS1"/>
    <property type="match status" value="1"/>
</dbReference>
<dbReference type="InterPro" id="IPR036378">
    <property type="entry name" value="FAS1_dom_sf"/>
</dbReference>
<dbReference type="Gene3D" id="2.30.180.10">
    <property type="entry name" value="FAS1 domain"/>
    <property type="match status" value="1"/>
</dbReference>
<feature type="non-terminal residue" evidence="3">
    <location>
        <position position="1"/>
    </location>
</feature>
<dbReference type="Proteomes" id="UP000236333">
    <property type="component" value="Unassembled WGS sequence"/>
</dbReference>
<proteinExistence type="predicted"/>
<reference evidence="3 4" key="1">
    <citation type="journal article" date="2017" name="Mol. Biol. Evol.">
        <title>The 4-celled Tetrabaena socialis nuclear genome reveals the essential components for genetic control of cell number at the origin of multicellularity in the volvocine lineage.</title>
        <authorList>
            <person name="Featherston J."/>
            <person name="Arakaki Y."/>
            <person name="Hanschen E.R."/>
            <person name="Ferris P.J."/>
            <person name="Michod R.E."/>
            <person name="Olson B.J.S.C."/>
            <person name="Nozaki H."/>
            <person name="Durand P.M."/>
        </authorList>
    </citation>
    <scope>NUCLEOTIDE SEQUENCE [LARGE SCALE GENOMIC DNA]</scope>
    <source>
        <strain evidence="3 4">NIES-571</strain>
    </source>
</reference>
<evidence type="ECO:0000313" key="3">
    <source>
        <dbReference type="EMBL" id="PNH12677.1"/>
    </source>
</evidence>
<feature type="domain" description="FAS1" evidence="2">
    <location>
        <begin position="1"/>
        <end position="161"/>
    </location>
</feature>